<dbReference type="RefSeq" id="WP_085079555.1">
    <property type="nucleotide sequence ID" value="NZ_JACKRZ010000050.1"/>
</dbReference>
<protein>
    <recommendedName>
        <fullName evidence="3 10">Gluconokinase</fullName>
        <ecNumber evidence="3 10">2.7.1.12</ecNumber>
    </recommendedName>
</protein>
<keyword evidence="4 10" id="KW-0808">Transferase</keyword>
<dbReference type="EMBL" id="LQPJ01000118">
    <property type="protein sequence ID" value="ORW21739.1"/>
    <property type="molecule type" value="Genomic_DNA"/>
</dbReference>
<dbReference type="CDD" id="cd02021">
    <property type="entry name" value="GntK"/>
    <property type="match status" value="1"/>
</dbReference>
<accession>A0A1X1ZEH3</accession>
<dbReference type="GO" id="GO:0019521">
    <property type="term" value="P:D-gluconate metabolic process"/>
    <property type="evidence" value="ECO:0007669"/>
    <property type="project" value="UniProtKB-KW"/>
</dbReference>
<comment type="caution">
    <text evidence="11">The sequence shown here is derived from an EMBL/GenBank/DDBJ whole genome shotgun (WGS) entry which is preliminary data.</text>
</comment>
<evidence type="ECO:0000256" key="7">
    <source>
        <dbReference type="ARBA" id="ARBA00022840"/>
    </source>
</evidence>
<comment type="catalytic activity">
    <reaction evidence="9 10">
        <text>D-gluconate + ATP = 6-phospho-D-gluconate + ADP + H(+)</text>
        <dbReference type="Rhea" id="RHEA:19433"/>
        <dbReference type="ChEBI" id="CHEBI:15378"/>
        <dbReference type="ChEBI" id="CHEBI:18391"/>
        <dbReference type="ChEBI" id="CHEBI:30616"/>
        <dbReference type="ChEBI" id="CHEBI:58759"/>
        <dbReference type="ChEBI" id="CHEBI:456216"/>
        <dbReference type="EC" id="2.7.1.12"/>
    </reaction>
</comment>
<dbReference type="SUPFAM" id="SSF52540">
    <property type="entry name" value="P-loop containing nucleoside triphosphate hydrolases"/>
    <property type="match status" value="1"/>
</dbReference>
<evidence type="ECO:0000313" key="11">
    <source>
        <dbReference type="EMBL" id="ORW21739.1"/>
    </source>
</evidence>
<dbReference type="STRING" id="153971.AWC19_13740"/>
<dbReference type="PANTHER" id="PTHR43442">
    <property type="entry name" value="GLUCONOKINASE-RELATED"/>
    <property type="match status" value="1"/>
</dbReference>
<dbReference type="Gene3D" id="3.40.50.300">
    <property type="entry name" value="P-loop containing nucleotide triphosphate hydrolases"/>
    <property type="match status" value="1"/>
</dbReference>
<evidence type="ECO:0000256" key="4">
    <source>
        <dbReference type="ARBA" id="ARBA00022679"/>
    </source>
</evidence>
<evidence type="ECO:0000313" key="12">
    <source>
        <dbReference type="Proteomes" id="UP000193529"/>
    </source>
</evidence>
<evidence type="ECO:0000256" key="2">
    <source>
        <dbReference type="ARBA" id="ARBA00008420"/>
    </source>
</evidence>
<sequence>MEPQPRPVAGAWPPVVVMGVSGSGKSTVGVALARRLRVPFVDADTLHPPANIAKMSAGEPLDDDDRHPWLQKVGEWLARHRDGGVASCSALKRRYRDQLRAHCPGVEFLHLRGTPELIGGRLATRTGHFMPAALLRSQFETLEPLGAGEAGATVDASDGVDAIIDTFLALTRGGGDGGS</sequence>
<dbReference type="NCBIfam" id="TIGR01313">
    <property type="entry name" value="therm_gnt_kin"/>
    <property type="match status" value="1"/>
</dbReference>
<dbReference type="GO" id="GO:0005524">
    <property type="term" value="F:ATP binding"/>
    <property type="evidence" value="ECO:0007669"/>
    <property type="project" value="UniProtKB-KW"/>
</dbReference>
<evidence type="ECO:0000256" key="10">
    <source>
        <dbReference type="RuleBase" id="RU363066"/>
    </source>
</evidence>
<evidence type="ECO:0000256" key="9">
    <source>
        <dbReference type="ARBA" id="ARBA00048090"/>
    </source>
</evidence>
<evidence type="ECO:0000256" key="5">
    <source>
        <dbReference type="ARBA" id="ARBA00022741"/>
    </source>
</evidence>
<dbReference type="Pfam" id="PF01202">
    <property type="entry name" value="SKI"/>
    <property type="match status" value="1"/>
</dbReference>
<dbReference type="AlphaFoldDB" id="A0A1X1ZEH3"/>
<evidence type="ECO:0000256" key="6">
    <source>
        <dbReference type="ARBA" id="ARBA00022777"/>
    </source>
</evidence>
<keyword evidence="6 10" id="KW-0418">Kinase</keyword>
<gene>
    <name evidence="11" type="ORF">AWC19_13740</name>
</gene>
<keyword evidence="5 10" id="KW-0547">Nucleotide-binding</keyword>
<dbReference type="Proteomes" id="UP000193529">
    <property type="component" value="Unassembled WGS sequence"/>
</dbReference>
<comment type="pathway">
    <text evidence="1">Carbohydrate acid metabolism.</text>
</comment>
<reference evidence="11 12" key="1">
    <citation type="submission" date="2016-01" db="EMBL/GenBank/DDBJ databases">
        <title>The new phylogeny of the genus Mycobacterium.</title>
        <authorList>
            <person name="Tarcisio F."/>
            <person name="Conor M."/>
            <person name="Antonella G."/>
            <person name="Elisabetta G."/>
            <person name="Giulia F.S."/>
            <person name="Sara T."/>
            <person name="Anna F."/>
            <person name="Clotilde B."/>
            <person name="Roberto B."/>
            <person name="Veronica D.S."/>
            <person name="Fabio R."/>
            <person name="Monica P."/>
            <person name="Olivier J."/>
            <person name="Enrico T."/>
            <person name="Nicola S."/>
        </authorList>
    </citation>
    <scope>NUCLEOTIDE SEQUENCE [LARGE SCALE GENOMIC DNA]</scope>
    <source>
        <strain evidence="11 12">DSM 44572</strain>
    </source>
</reference>
<proteinExistence type="inferred from homology"/>
<name>A0A1X1ZEH3_9MYCO</name>
<keyword evidence="12" id="KW-1185">Reference proteome</keyword>
<organism evidence="11 12">
    <name type="scientific">Mycobacterium palustre</name>
    <dbReference type="NCBI Taxonomy" id="153971"/>
    <lineage>
        <taxon>Bacteria</taxon>
        <taxon>Bacillati</taxon>
        <taxon>Actinomycetota</taxon>
        <taxon>Actinomycetes</taxon>
        <taxon>Mycobacteriales</taxon>
        <taxon>Mycobacteriaceae</taxon>
        <taxon>Mycobacterium</taxon>
        <taxon>Mycobacterium simiae complex</taxon>
    </lineage>
</organism>
<evidence type="ECO:0000256" key="1">
    <source>
        <dbReference type="ARBA" id="ARBA00004761"/>
    </source>
</evidence>
<evidence type="ECO:0000256" key="3">
    <source>
        <dbReference type="ARBA" id="ARBA00012054"/>
    </source>
</evidence>
<dbReference type="PANTHER" id="PTHR43442:SF3">
    <property type="entry name" value="GLUCONOKINASE-RELATED"/>
    <property type="match status" value="1"/>
</dbReference>
<dbReference type="GO" id="GO:0005737">
    <property type="term" value="C:cytoplasm"/>
    <property type="evidence" value="ECO:0007669"/>
    <property type="project" value="TreeGrafter"/>
</dbReference>
<dbReference type="EC" id="2.7.1.12" evidence="3 10"/>
<dbReference type="FunFam" id="3.40.50.300:FF:000522">
    <property type="entry name" value="Gluconokinase"/>
    <property type="match status" value="1"/>
</dbReference>
<dbReference type="OrthoDB" id="9795716at2"/>
<dbReference type="InterPro" id="IPR006001">
    <property type="entry name" value="Therm_gnt_kin"/>
</dbReference>
<comment type="similarity">
    <text evidence="2 10">Belongs to the gluconokinase GntK/GntV family.</text>
</comment>
<dbReference type="GO" id="GO:0046316">
    <property type="term" value="F:gluconokinase activity"/>
    <property type="evidence" value="ECO:0007669"/>
    <property type="project" value="UniProtKB-EC"/>
</dbReference>
<keyword evidence="8" id="KW-0311">Gluconate utilization</keyword>
<evidence type="ECO:0000256" key="8">
    <source>
        <dbReference type="ARBA" id="ARBA00023064"/>
    </source>
</evidence>
<keyword evidence="7 10" id="KW-0067">ATP-binding</keyword>
<dbReference type="InterPro" id="IPR031322">
    <property type="entry name" value="Shikimate/glucono_kinase"/>
</dbReference>
<dbReference type="InterPro" id="IPR027417">
    <property type="entry name" value="P-loop_NTPase"/>
</dbReference>